<dbReference type="InterPro" id="IPR053166">
    <property type="entry name" value="UPF0718_permease"/>
</dbReference>
<keyword evidence="3" id="KW-1003">Cell membrane</keyword>
<dbReference type="RefSeq" id="WP_228416061.1">
    <property type="nucleotide sequence ID" value="NZ_CP081135.1"/>
</dbReference>
<evidence type="ECO:0000256" key="5">
    <source>
        <dbReference type="ARBA" id="ARBA00022989"/>
    </source>
</evidence>
<feature type="transmembrane region" description="Helical" evidence="7">
    <location>
        <begin position="147"/>
        <end position="166"/>
    </location>
</feature>
<gene>
    <name evidence="8" type="ORF">JW646_19330</name>
</gene>
<keyword evidence="6 7" id="KW-0472">Membrane</keyword>
<dbReference type="AlphaFoldDB" id="A0AAX2ZEJ3"/>
<sequence>MNAFNFFTEQILGMKWLSNLITIFVENILKLDVSSRIGGSIQFFIYDTIKIFILLTVLIFFISYIQSYFPPEKTKRILTKFKGISGATISALLGTVTPFCSCSSIPIFIGFSNAGLPLGVTFSFLISSPMVDIASLLLLASFFGMKISIVYVVLGLLIAIVGGTIISKLNMESEIRTYNEKTRDLYDESEDFNQKQRLNYALDDTKIIVKNVYRYVFIGVGIGALIHNWIPQDVILSILGHENPFSVLIAAVVGIPMYADIFGTIPIAEALFMAGVPIGTILAFMMSVTALSLPSIIMLSKVVKPKLLVIFVGIVTVGIVITGYIFNSFSFLLM</sequence>
<proteinExistence type="inferred from homology"/>
<feature type="transmembrane region" description="Helical" evidence="7">
    <location>
        <begin position="86"/>
        <end position="109"/>
    </location>
</feature>
<evidence type="ECO:0000313" key="8">
    <source>
        <dbReference type="EMBL" id="UEL47739.1"/>
    </source>
</evidence>
<comment type="subcellular location">
    <subcellularLocation>
        <location evidence="1">Cell membrane</location>
        <topology evidence="1">Multi-pass membrane protein</topology>
    </subcellularLocation>
</comment>
<evidence type="ECO:0000313" key="9">
    <source>
        <dbReference type="Proteomes" id="UP001198983"/>
    </source>
</evidence>
<evidence type="ECO:0000256" key="1">
    <source>
        <dbReference type="ARBA" id="ARBA00004651"/>
    </source>
</evidence>
<dbReference type="PANTHER" id="PTHR42775">
    <property type="entry name" value="PERMEASE RV2963-RELATED"/>
    <property type="match status" value="1"/>
</dbReference>
<evidence type="ECO:0000256" key="7">
    <source>
        <dbReference type="SAM" id="Phobius"/>
    </source>
</evidence>
<dbReference type="KEGG" id="tem:JW646_19330"/>
<feature type="transmembrane region" description="Helical" evidence="7">
    <location>
        <begin position="307"/>
        <end position="326"/>
    </location>
</feature>
<comment type="similarity">
    <text evidence="2">Belongs to the UPF0718 family.</text>
</comment>
<feature type="transmembrane region" description="Helical" evidence="7">
    <location>
        <begin position="115"/>
        <end position="140"/>
    </location>
</feature>
<dbReference type="GO" id="GO:0005886">
    <property type="term" value="C:plasma membrane"/>
    <property type="evidence" value="ECO:0007669"/>
    <property type="project" value="UniProtKB-SubCell"/>
</dbReference>
<organism evidence="8 9">
    <name type="scientific">Terrisporobacter hibernicus</name>
    <dbReference type="NCBI Taxonomy" id="2813371"/>
    <lineage>
        <taxon>Bacteria</taxon>
        <taxon>Bacillati</taxon>
        <taxon>Bacillota</taxon>
        <taxon>Clostridia</taxon>
        <taxon>Peptostreptococcales</taxon>
        <taxon>Peptostreptococcaceae</taxon>
        <taxon>Terrisporobacter</taxon>
    </lineage>
</organism>
<keyword evidence="5 7" id="KW-1133">Transmembrane helix</keyword>
<reference evidence="8 9" key="1">
    <citation type="journal article" date="2023" name="Int. J. Syst. Evol. Microbiol.">
        <title>Terrisporobacter hibernicus sp. nov., isolated from bovine faeces in Northern Ireland.</title>
        <authorList>
            <person name="Mitchell M."/>
            <person name="Nguyen S.V."/>
            <person name="Connor M."/>
            <person name="Fairley D.J."/>
            <person name="Donoghue O."/>
            <person name="Marshall H."/>
            <person name="Koolman L."/>
            <person name="McMullan G."/>
            <person name="Schaffer K.E."/>
            <person name="McGrath J.W."/>
            <person name="Fanning S."/>
        </authorList>
    </citation>
    <scope>NUCLEOTIDE SEQUENCE [LARGE SCALE GENOMIC DNA]</scope>
    <source>
        <strain evidence="8 9">MCA3</strain>
    </source>
</reference>
<dbReference type="Pfam" id="PF03773">
    <property type="entry name" value="ArsP_1"/>
    <property type="match status" value="1"/>
</dbReference>
<protein>
    <submittedName>
        <fullName evidence="8">Permease</fullName>
    </submittedName>
</protein>
<feature type="transmembrane region" description="Helical" evidence="7">
    <location>
        <begin position="43"/>
        <end position="65"/>
    </location>
</feature>
<keyword evidence="9" id="KW-1185">Reference proteome</keyword>
<dbReference type="InterPro" id="IPR005524">
    <property type="entry name" value="DUF318"/>
</dbReference>
<feature type="transmembrane region" description="Helical" evidence="7">
    <location>
        <begin position="271"/>
        <end position="295"/>
    </location>
</feature>
<dbReference type="EMBL" id="CP081135">
    <property type="protein sequence ID" value="UEL47739.1"/>
    <property type="molecule type" value="Genomic_DNA"/>
</dbReference>
<accession>A0AAX2ZEJ3</accession>
<keyword evidence="4 7" id="KW-0812">Transmembrane</keyword>
<dbReference type="Proteomes" id="UP001198983">
    <property type="component" value="Chromosome"/>
</dbReference>
<feature type="transmembrane region" description="Helical" evidence="7">
    <location>
        <begin position="242"/>
        <end position="259"/>
    </location>
</feature>
<dbReference type="PANTHER" id="PTHR42775:SF2">
    <property type="entry name" value="PERMEASE"/>
    <property type="match status" value="1"/>
</dbReference>
<evidence type="ECO:0000256" key="4">
    <source>
        <dbReference type="ARBA" id="ARBA00022692"/>
    </source>
</evidence>
<feature type="transmembrane region" description="Helical" evidence="7">
    <location>
        <begin position="212"/>
        <end position="230"/>
    </location>
</feature>
<evidence type="ECO:0000256" key="2">
    <source>
        <dbReference type="ARBA" id="ARBA00006386"/>
    </source>
</evidence>
<name>A0AAX2ZEJ3_9FIRM</name>
<evidence type="ECO:0000256" key="6">
    <source>
        <dbReference type="ARBA" id="ARBA00023136"/>
    </source>
</evidence>
<evidence type="ECO:0000256" key="3">
    <source>
        <dbReference type="ARBA" id="ARBA00022475"/>
    </source>
</evidence>